<sequence>MDRYLRNRIYLSNCEQQKLKNFSIVIAGSGIGSNIAECALRTGFEKICVIDGDLIEDSNLNRQNYTEDQIGTSKATALYERLKSINANAEISFINEFISIDNMPETGRYNAGINALDYTDKAPQIFDKSCFNSGIPVLHPYNVGWGGLVTVLPPDGPPLESIEKSSNFNEVDVVEYAASYQRYWQKPQIWLEEVINQYKHEELTLPPPQLAIGSWYVAAMCTHLLVKIATGRFYKKFPDFYLSSLFQEEDHGKDSILK</sequence>
<dbReference type="OrthoDB" id="9804286at2"/>
<dbReference type="InterPro" id="IPR035985">
    <property type="entry name" value="Ubiquitin-activating_enz"/>
</dbReference>
<evidence type="ECO:0000259" key="1">
    <source>
        <dbReference type="Pfam" id="PF00899"/>
    </source>
</evidence>
<dbReference type="PANTHER" id="PTHR43267">
    <property type="entry name" value="TRNA THREONYLCARBAMOYLADENOSINE DEHYDRATASE"/>
    <property type="match status" value="1"/>
</dbReference>
<dbReference type="Proteomes" id="UP000294419">
    <property type="component" value="Chromosome"/>
</dbReference>
<dbReference type="Pfam" id="PF00899">
    <property type="entry name" value="ThiF"/>
    <property type="match status" value="1"/>
</dbReference>
<dbReference type="InterPro" id="IPR000594">
    <property type="entry name" value="ThiF_NAD_FAD-bd"/>
</dbReference>
<dbReference type="PANTHER" id="PTHR43267:SF1">
    <property type="entry name" value="TRNA THREONYLCARBAMOYLADENOSINE DEHYDRATASE"/>
    <property type="match status" value="1"/>
</dbReference>
<dbReference type="AlphaFoldDB" id="A0A4P6ZII0"/>
<accession>A0A4P6ZII0</accession>
<name>A0A4P6ZII0_9FLAO</name>
<gene>
    <name evidence="2" type="primary">tcdA_2</name>
    <name evidence="2" type="ORF">NBC122_02800</name>
</gene>
<dbReference type="KEGG" id="csal:NBC122_02800"/>
<proteinExistence type="predicted"/>
<evidence type="ECO:0000313" key="2">
    <source>
        <dbReference type="EMBL" id="QBO59601.1"/>
    </source>
</evidence>
<dbReference type="EC" id="6.1.-.-" evidence="2"/>
<dbReference type="Gene3D" id="3.40.50.720">
    <property type="entry name" value="NAD(P)-binding Rossmann-like Domain"/>
    <property type="match status" value="1"/>
</dbReference>
<dbReference type="GO" id="GO:0061504">
    <property type="term" value="P:cyclic threonylcarbamoyladenosine biosynthetic process"/>
    <property type="evidence" value="ECO:0007669"/>
    <property type="project" value="TreeGrafter"/>
</dbReference>
<reference evidence="2 3" key="1">
    <citation type="submission" date="2019-03" db="EMBL/GenBank/DDBJ databases">
        <authorList>
            <person name="Kim H."/>
            <person name="Yu S.-M."/>
        </authorList>
    </citation>
    <scope>NUCLEOTIDE SEQUENCE [LARGE SCALE GENOMIC DNA]</scope>
    <source>
        <strain evidence="2 3">NBC122</strain>
    </source>
</reference>
<dbReference type="GO" id="GO:0008641">
    <property type="term" value="F:ubiquitin-like modifier activating enzyme activity"/>
    <property type="evidence" value="ECO:0007669"/>
    <property type="project" value="InterPro"/>
</dbReference>
<keyword evidence="3" id="KW-1185">Reference proteome</keyword>
<evidence type="ECO:0000313" key="3">
    <source>
        <dbReference type="Proteomes" id="UP000294419"/>
    </source>
</evidence>
<dbReference type="GO" id="GO:0061503">
    <property type="term" value="F:tRNA threonylcarbamoyladenosine dehydratase"/>
    <property type="evidence" value="ECO:0007669"/>
    <property type="project" value="TreeGrafter"/>
</dbReference>
<organism evidence="2 3">
    <name type="scientific">Chryseobacterium salivictor</name>
    <dbReference type="NCBI Taxonomy" id="2547600"/>
    <lineage>
        <taxon>Bacteria</taxon>
        <taxon>Pseudomonadati</taxon>
        <taxon>Bacteroidota</taxon>
        <taxon>Flavobacteriia</taxon>
        <taxon>Flavobacteriales</taxon>
        <taxon>Weeksellaceae</taxon>
        <taxon>Chryseobacterium group</taxon>
        <taxon>Chryseobacterium</taxon>
    </lineage>
</organism>
<dbReference type="InterPro" id="IPR045886">
    <property type="entry name" value="ThiF/MoeB/HesA"/>
</dbReference>
<keyword evidence="2" id="KW-0436">Ligase</keyword>
<dbReference type="EMBL" id="CP037954">
    <property type="protein sequence ID" value="QBO59601.1"/>
    <property type="molecule type" value="Genomic_DNA"/>
</dbReference>
<dbReference type="SUPFAM" id="SSF69572">
    <property type="entry name" value="Activating enzymes of the ubiquitin-like proteins"/>
    <property type="match status" value="1"/>
</dbReference>
<feature type="domain" description="THIF-type NAD/FAD binding fold" evidence="1">
    <location>
        <begin position="12"/>
        <end position="232"/>
    </location>
</feature>
<protein>
    <submittedName>
        <fullName evidence="2">tRNA threonylcarbamoyladenosine dehydratase</fullName>
        <ecNumber evidence="2">6.1.-.-</ecNumber>
    </submittedName>
</protein>